<dbReference type="RefSeq" id="WP_092438676.1">
    <property type="nucleotide sequence ID" value="NZ_FMYP01000036.1"/>
</dbReference>
<evidence type="ECO:0000256" key="4">
    <source>
        <dbReference type="ARBA" id="ARBA00023136"/>
    </source>
</evidence>
<comment type="subcellular location">
    <subcellularLocation>
        <location evidence="1">Membrane</location>
        <topology evidence="1">Multi-pass membrane protein</topology>
    </subcellularLocation>
</comment>
<evidence type="ECO:0000256" key="5">
    <source>
        <dbReference type="SAM" id="Phobius"/>
    </source>
</evidence>
<dbReference type="AlphaFoldDB" id="A0A1G6MI44"/>
<evidence type="ECO:0000313" key="8">
    <source>
        <dbReference type="Proteomes" id="UP000199452"/>
    </source>
</evidence>
<dbReference type="Proteomes" id="UP000199452">
    <property type="component" value="Unassembled WGS sequence"/>
</dbReference>
<evidence type="ECO:0000313" key="7">
    <source>
        <dbReference type="EMBL" id="SDC54907.1"/>
    </source>
</evidence>
<dbReference type="OrthoDB" id="5731144at2"/>
<proteinExistence type="predicted"/>
<reference evidence="7 8" key="1">
    <citation type="submission" date="2016-09" db="EMBL/GenBank/DDBJ databases">
        <authorList>
            <person name="Capua I."/>
            <person name="De Benedictis P."/>
            <person name="Joannis T."/>
            <person name="Lombin L.H."/>
            <person name="Cattoli G."/>
        </authorList>
    </citation>
    <scope>NUCLEOTIDE SEQUENCE [LARGE SCALE GENOMIC DNA]</scope>
    <source>
        <strain evidence="7 8">A7P-90m</strain>
    </source>
</reference>
<feature type="transmembrane region" description="Helical" evidence="5">
    <location>
        <begin position="84"/>
        <end position="108"/>
    </location>
</feature>
<dbReference type="Pfam" id="PF04893">
    <property type="entry name" value="Yip1"/>
    <property type="match status" value="1"/>
</dbReference>
<evidence type="ECO:0000256" key="2">
    <source>
        <dbReference type="ARBA" id="ARBA00022692"/>
    </source>
</evidence>
<dbReference type="EMBL" id="FMYP01000036">
    <property type="protein sequence ID" value="SDC54907.1"/>
    <property type="molecule type" value="Genomic_DNA"/>
</dbReference>
<evidence type="ECO:0000256" key="3">
    <source>
        <dbReference type="ARBA" id="ARBA00022989"/>
    </source>
</evidence>
<accession>A0A1G6MI44</accession>
<protein>
    <recommendedName>
        <fullName evidence="6">Yip1 domain-containing protein</fullName>
    </recommendedName>
</protein>
<gene>
    <name evidence="7" type="ORF">SAMN05216323_103610</name>
</gene>
<sequence length="383" mass="41506">MEEKSMEQKGFDFSLFISEWKETLVNPKGYFSTMKTEGGLAEPVIKALIYGAVAGLLYLIWGLLHFGGGRYGYFGGMVGVGGLFGAVIGAVIGVFIGGVIVLIIAAITEGNKEFEACLRVSASLMALFPINAALSFLVGINAELSTIINLCINIYGLYLLYLGVTIALKGNEKTTKIIAFVLGGILLLLIIVGLITALAVRSFSGFTENKADEMIKNYQGLAQEAAADFEKAANELSRTSNFDKPENYPTEAIKQVEKSFATGQPKIMSETIEQLIAATEAIRDLEQAEIPEALEQNGFITEKSYKSAYVAVLSGMTALQGLDAMQKIIDTSDQEQATAFTFDQATLSLATQSITASKLTEEDLRNIYDNWDRAIELKNLSIK</sequence>
<evidence type="ECO:0000256" key="1">
    <source>
        <dbReference type="ARBA" id="ARBA00004141"/>
    </source>
</evidence>
<name>A0A1G6MI44_9BACT</name>
<organism evidence="7 8">
    <name type="scientific">Williamwhitmania taraxaci</name>
    <dbReference type="NCBI Taxonomy" id="1640674"/>
    <lineage>
        <taxon>Bacteria</taxon>
        <taxon>Pseudomonadati</taxon>
        <taxon>Bacteroidota</taxon>
        <taxon>Bacteroidia</taxon>
        <taxon>Bacteroidales</taxon>
        <taxon>Williamwhitmaniaceae</taxon>
        <taxon>Williamwhitmania</taxon>
    </lineage>
</organism>
<feature type="transmembrane region" description="Helical" evidence="5">
    <location>
        <begin position="177"/>
        <end position="200"/>
    </location>
</feature>
<keyword evidence="8" id="KW-1185">Reference proteome</keyword>
<dbReference type="InterPro" id="IPR006977">
    <property type="entry name" value="Yip1_dom"/>
</dbReference>
<feature type="transmembrane region" description="Helical" evidence="5">
    <location>
        <begin position="146"/>
        <end position="168"/>
    </location>
</feature>
<keyword evidence="3 5" id="KW-1133">Transmembrane helix</keyword>
<keyword evidence="2 5" id="KW-0812">Transmembrane</keyword>
<keyword evidence="4 5" id="KW-0472">Membrane</keyword>
<dbReference type="GO" id="GO:0016020">
    <property type="term" value="C:membrane"/>
    <property type="evidence" value="ECO:0007669"/>
    <property type="project" value="UniProtKB-SubCell"/>
</dbReference>
<feature type="domain" description="Yip1" evidence="6">
    <location>
        <begin position="22"/>
        <end position="192"/>
    </location>
</feature>
<feature type="transmembrane region" description="Helical" evidence="5">
    <location>
        <begin position="44"/>
        <end position="64"/>
    </location>
</feature>
<evidence type="ECO:0000259" key="6">
    <source>
        <dbReference type="Pfam" id="PF04893"/>
    </source>
</evidence>
<feature type="transmembrane region" description="Helical" evidence="5">
    <location>
        <begin position="120"/>
        <end position="140"/>
    </location>
</feature>